<comment type="caution">
    <text evidence="2">The sequence shown here is derived from an EMBL/GenBank/DDBJ whole genome shotgun (WGS) entry which is preliminary data.</text>
</comment>
<dbReference type="EMBL" id="BAABRP010000020">
    <property type="protein sequence ID" value="GAA5514565.1"/>
    <property type="molecule type" value="Genomic_DNA"/>
</dbReference>
<dbReference type="InterPro" id="IPR027417">
    <property type="entry name" value="P-loop_NTPase"/>
</dbReference>
<accession>A0ABP9WDJ9</accession>
<sequence length="665" mass="72575">MTRSATRKRAAAPPVREWTPAAVSDALQLFLDQLEAHLAGRAGPGDTLDNPLDTAGTRFSQLCGALSLGEFERALLMLGLIAEVHPLRFRQFVQEQYDAAEVPPPGCVSRHLALSLFDGNPTDLTDDAPLLRWHLLNRPEGVPDHSLAPLAVDPAALAYVYGDDRLNPRLNRHVQDFAAPPGPLVESAAAHLPTLAAHLRSGERATVQLHGRDVSAQLDLAHAALSELGLPMLRLSLGTMLENAGSLERDLRLWERETRLRPLALCLDAHPANLDLNPEQWSAASLERQVASIAAQLHAPLVLLTGEPLALGGGRPALNLEVARPSRAEQRALWAHALGLRDGNAPRLRELTDQFDLNAATLRDLAETARLGLPAGLPDDVRLEQAWEACRVAGRRRIGKLAERLTGTPGWDDVILPDADKAVLQGLVEHVRHRTQVYETWGMGRHARGLGISALFSGPSGTGKTLAAEVIASELRLDLYRVDVSSMVSKYIGETEKNLKQIFDAADDGGVILLFDEADSLFGKRGDVQSANDRYANTQVNYLLQRMESYAGLALLTTNLESGMDVAFMRRIRFVLNFRPPEAPERERIWRRAFPPQVDVSGVNFGRLARVKLAGGNIRSVALGAAFLAAARGETLSMGLLREAIQAEWRKLGRVSLDDAAFADW</sequence>
<protein>
    <submittedName>
        <fullName evidence="2">ATP-dependent zinc metalloprotease FtsH</fullName>
    </submittedName>
</protein>
<keyword evidence="2" id="KW-0482">Metalloprotease</keyword>
<dbReference type="SUPFAM" id="SSF52540">
    <property type="entry name" value="P-loop containing nucleoside triphosphate hydrolases"/>
    <property type="match status" value="1"/>
</dbReference>
<keyword evidence="2" id="KW-0378">Hydrolase</keyword>
<keyword evidence="2" id="KW-0645">Protease</keyword>
<dbReference type="InterPro" id="IPR003959">
    <property type="entry name" value="ATPase_AAA_core"/>
</dbReference>
<dbReference type="Gene3D" id="3.40.50.300">
    <property type="entry name" value="P-loop containing nucleotide triphosphate hydrolases"/>
    <property type="match status" value="1"/>
</dbReference>
<dbReference type="PANTHER" id="PTHR46411:SF3">
    <property type="entry name" value="AAA+ ATPASE DOMAIN-CONTAINING PROTEIN"/>
    <property type="match status" value="1"/>
</dbReference>
<dbReference type="CDD" id="cd19481">
    <property type="entry name" value="RecA-like_protease"/>
    <property type="match status" value="1"/>
</dbReference>
<evidence type="ECO:0000313" key="3">
    <source>
        <dbReference type="Proteomes" id="UP001401887"/>
    </source>
</evidence>
<dbReference type="Pfam" id="PF00004">
    <property type="entry name" value="AAA"/>
    <property type="match status" value="1"/>
</dbReference>
<dbReference type="SMART" id="SM00382">
    <property type="entry name" value="AAA"/>
    <property type="match status" value="1"/>
</dbReference>
<feature type="domain" description="AAA+ ATPase" evidence="1">
    <location>
        <begin position="450"/>
        <end position="582"/>
    </location>
</feature>
<evidence type="ECO:0000259" key="1">
    <source>
        <dbReference type="SMART" id="SM00382"/>
    </source>
</evidence>
<dbReference type="Proteomes" id="UP001401887">
    <property type="component" value="Unassembled WGS sequence"/>
</dbReference>
<dbReference type="PANTHER" id="PTHR46411">
    <property type="entry name" value="FAMILY ATPASE, PUTATIVE-RELATED"/>
    <property type="match status" value="1"/>
</dbReference>
<proteinExistence type="predicted"/>
<keyword evidence="3" id="KW-1185">Reference proteome</keyword>
<dbReference type="GO" id="GO:0008237">
    <property type="term" value="F:metallopeptidase activity"/>
    <property type="evidence" value="ECO:0007669"/>
    <property type="project" value="UniProtKB-KW"/>
</dbReference>
<organism evidence="2 3">
    <name type="scientific">Deinococcus carri</name>
    <dbReference type="NCBI Taxonomy" id="1211323"/>
    <lineage>
        <taxon>Bacteria</taxon>
        <taxon>Thermotogati</taxon>
        <taxon>Deinococcota</taxon>
        <taxon>Deinococci</taxon>
        <taxon>Deinococcales</taxon>
        <taxon>Deinococcaceae</taxon>
        <taxon>Deinococcus</taxon>
    </lineage>
</organism>
<gene>
    <name evidence="2" type="primary">ftsH_4</name>
    <name evidence="2" type="ORF">Dcar01_03321</name>
</gene>
<dbReference type="InterPro" id="IPR003593">
    <property type="entry name" value="AAA+_ATPase"/>
</dbReference>
<name>A0ABP9WDJ9_9DEIO</name>
<reference evidence="2 3" key="1">
    <citation type="submission" date="2024-02" db="EMBL/GenBank/DDBJ databases">
        <title>Deinococcus carri NBRC 110142.</title>
        <authorList>
            <person name="Ichikawa N."/>
            <person name="Katano-Makiyama Y."/>
            <person name="Hidaka K."/>
        </authorList>
    </citation>
    <scope>NUCLEOTIDE SEQUENCE [LARGE SCALE GENOMIC DNA]</scope>
    <source>
        <strain evidence="2 3">NBRC 110142</strain>
    </source>
</reference>
<evidence type="ECO:0000313" key="2">
    <source>
        <dbReference type="EMBL" id="GAA5514565.1"/>
    </source>
</evidence>